<organism evidence="3 4">
    <name type="scientific">Galerina marginata (strain CBS 339.88)</name>
    <dbReference type="NCBI Taxonomy" id="685588"/>
    <lineage>
        <taxon>Eukaryota</taxon>
        <taxon>Fungi</taxon>
        <taxon>Dikarya</taxon>
        <taxon>Basidiomycota</taxon>
        <taxon>Agaricomycotina</taxon>
        <taxon>Agaricomycetes</taxon>
        <taxon>Agaricomycetidae</taxon>
        <taxon>Agaricales</taxon>
        <taxon>Agaricineae</taxon>
        <taxon>Strophariaceae</taxon>
        <taxon>Galerina</taxon>
    </lineage>
</organism>
<evidence type="ECO:0000256" key="1">
    <source>
        <dbReference type="SAM" id="MobiDB-lite"/>
    </source>
</evidence>
<keyword evidence="2" id="KW-1133">Transmembrane helix</keyword>
<evidence type="ECO:0000313" key="3">
    <source>
        <dbReference type="EMBL" id="KDR81181.1"/>
    </source>
</evidence>
<name>A0A067TDD7_GALM3</name>
<feature type="transmembrane region" description="Helical" evidence="2">
    <location>
        <begin position="75"/>
        <end position="105"/>
    </location>
</feature>
<dbReference type="AlphaFoldDB" id="A0A067TDD7"/>
<keyword evidence="2" id="KW-0472">Membrane</keyword>
<evidence type="ECO:0000256" key="2">
    <source>
        <dbReference type="SAM" id="Phobius"/>
    </source>
</evidence>
<dbReference type="HOGENOM" id="CLU_1283347_0_0_1"/>
<dbReference type="EMBL" id="KL142371">
    <property type="protein sequence ID" value="KDR81181.1"/>
    <property type="molecule type" value="Genomic_DNA"/>
</dbReference>
<dbReference type="Proteomes" id="UP000027222">
    <property type="component" value="Unassembled WGS sequence"/>
</dbReference>
<feature type="transmembrane region" description="Helical" evidence="2">
    <location>
        <begin position="32"/>
        <end position="54"/>
    </location>
</feature>
<feature type="transmembrane region" description="Helical" evidence="2">
    <location>
        <begin position="111"/>
        <end position="133"/>
    </location>
</feature>
<protein>
    <submittedName>
        <fullName evidence="3">Uncharacterized protein</fullName>
    </submittedName>
</protein>
<reference evidence="4" key="1">
    <citation type="journal article" date="2014" name="Proc. Natl. Acad. Sci. U.S.A.">
        <title>Extensive sampling of basidiomycete genomes demonstrates inadequacy of the white-rot/brown-rot paradigm for wood decay fungi.</title>
        <authorList>
            <person name="Riley R."/>
            <person name="Salamov A.A."/>
            <person name="Brown D.W."/>
            <person name="Nagy L.G."/>
            <person name="Floudas D."/>
            <person name="Held B.W."/>
            <person name="Levasseur A."/>
            <person name="Lombard V."/>
            <person name="Morin E."/>
            <person name="Otillar R."/>
            <person name="Lindquist E.A."/>
            <person name="Sun H."/>
            <person name="LaButti K.M."/>
            <person name="Schmutz J."/>
            <person name="Jabbour D."/>
            <person name="Luo H."/>
            <person name="Baker S.E."/>
            <person name="Pisabarro A.G."/>
            <person name="Walton J.D."/>
            <person name="Blanchette R.A."/>
            <person name="Henrissat B."/>
            <person name="Martin F."/>
            <person name="Cullen D."/>
            <person name="Hibbett D.S."/>
            <person name="Grigoriev I.V."/>
        </authorList>
    </citation>
    <scope>NUCLEOTIDE SEQUENCE [LARGE SCALE GENOMIC DNA]</scope>
    <source>
        <strain evidence="4">CBS 339.88</strain>
    </source>
</reference>
<keyword evidence="4" id="KW-1185">Reference proteome</keyword>
<proteinExistence type="predicted"/>
<keyword evidence="2" id="KW-0812">Transmembrane</keyword>
<feature type="region of interest" description="Disordered" evidence="1">
    <location>
        <begin position="178"/>
        <end position="215"/>
    </location>
</feature>
<gene>
    <name evidence="3" type="ORF">GALMADRAFT_153472</name>
</gene>
<accession>A0A067TDD7</accession>
<feature type="compositionally biased region" description="Low complexity" evidence="1">
    <location>
        <begin position="196"/>
        <end position="215"/>
    </location>
</feature>
<sequence>MYISPISTFLITRAIVQGSHAPDPTPTSVLPVVFGCGFAAALILLVCIPIRLSIDHKKNPVFQDRFSLFFHVVQLHMFVILMVSEILKVPQWLFIVLCLLCYPITHTVMHLQLTALAAEGGFFFAISDFFLCLMKRGKPSRTQSQSPTDLEAGDTLNEARTEFDAELELLEAEQSGIMGFEGPSNAERKEKQPLRSPSSVQAAVQASPEAGLPRK</sequence>
<evidence type="ECO:0000313" key="4">
    <source>
        <dbReference type="Proteomes" id="UP000027222"/>
    </source>
</evidence>